<accession>A4CA52</accession>
<proteinExistence type="predicted"/>
<reference evidence="1 2" key="1">
    <citation type="submission" date="2006-02" db="EMBL/GenBank/DDBJ databases">
        <authorList>
            <person name="Moran M.A."/>
            <person name="Kjelleberg S."/>
            <person name="Egan S."/>
            <person name="Saunders N."/>
            <person name="Thomas T."/>
            <person name="Ferriera S."/>
            <person name="Johnson J."/>
            <person name="Kravitz S."/>
            <person name="Halpern A."/>
            <person name="Remington K."/>
            <person name="Beeson K."/>
            <person name="Tran B."/>
            <person name="Rogers Y.-H."/>
            <person name="Friedman R."/>
            <person name="Venter J.C."/>
        </authorList>
    </citation>
    <scope>NUCLEOTIDE SEQUENCE [LARGE SCALE GENOMIC DNA]</scope>
    <source>
        <strain evidence="1 2">D2</strain>
    </source>
</reference>
<dbReference type="HOGENOM" id="CLU_2303622_0_0_6"/>
<evidence type="ECO:0000313" key="1">
    <source>
        <dbReference type="EMBL" id="EAR28260.1"/>
    </source>
</evidence>
<dbReference type="Proteomes" id="UP000006201">
    <property type="component" value="Unassembled WGS sequence"/>
</dbReference>
<protein>
    <submittedName>
        <fullName evidence="1">Transposase IS4 family protein</fullName>
    </submittedName>
</protein>
<dbReference type="STRING" id="87626.PTD2_20632"/>
<comment type="caution">
    <text evidence="1">The sequence shown here is derived from an EMBL/GenBank/DDBJ whole genome shotgun (WGS) entry which is preliminary data.</text>
</comment>
<dbReference type="EMBL" id="AAOH01000004">
    <property type="protein sequence ID" value="EAR28260.1"/>
    <property type="molecule type" value="Genomic_DNA"/>
</dbReference>
<gene>
    <name evidence="1" type="ORF">PTD2_20632</name>
</gene>
<dbReference type="AlphaFoldDB" id="A4CA52"/>
<keyword evidence="2" id="KW-1185">Reference proteome</keyword>
<evidence type="ECO:0000313" key="2">
    <source>
        <dbReference type="Proteomes" id="UP000006201"/>
    </source>
</evidence>
<name>A4CA52_9GAMM</name>
<organism evidence="1 2">
    <name type="scientific">Pseudoalteromonas tunicata D2</name>
    <dbReference type="NCBI Taxonomy" id="87626"/>
    <lineage>
        <taxon>Bacteria</taxon>
        <taxon>Pseudomonadati</taxon>
        <taxon>Pseudomonadota</taxon>
        <taxon>Gammaproteobacteria</taxon>
        <taxon>Alteromonadales</taxon>
        <taxon>Pseudoalteromonadaceae</taxon>
        <taxon>Pseudoalteromonas</taxon>
    </lineage>
</organism>
<sequence length="100" mass="11388">MTTSKGTIQGYNGIAINDDKHQIRSLGKEGKPDVTQLKQLLGKLNTDKSSNEHTIKFTADSWFNSEANLEFMAQSVFDTYIADNQFRKRNPLFKESENFP</sequence>
<dbReference type="eggNOG" id="COG3666">
    <property type="taxonomic scope" value="Bacteria"/>
</dbReference>